<evidence type="ECO:0000313" key="2">
    <source>
        <dbReference type="EMBL" id="HGY55845.1"/>
    </source>
</evidence>
<protein>
    <submittedName>
        <fullName evidence="2">Uncharacterized protein</fullName>
    </submittedName>
</protein>
<accession>A0A7V4U0P6</accession>
<reference evidence="2" key="1">
    <citation type="journal article" date="2020" name="mSystems">
        <title>Genome- and Community-Level Interaction Insights into Carbon Utilization and Element Cycling Functions of Hydrothermarchaeota in Hydrothermal Sediment.</title>
        <authorList>
            <person name="Zhou Z."/>
            <person name="Liu Y."/>
            <person name="Xu W."/>
            <person name="Pan J."/>
            <person name="Luo Z.H."/>
            <person name="Li M."/>
        </authorList>
    </citation>
    <scope>NUCLEOTIDE SEQUENCE [LARGE SCALE GENOMIC DNA]</scope>
    <source>
        <strain evidence="2">HyVt-577</strain>
    </source>
</reference>
<evidence type="ECO:0000256" key="1">
    <source>
        <dbReference type="SAM" id="Phobius"/>
    </source>
</evidence>
<keyword evidence="1" id="KW-0812">Transmembrane</keyword>
<dbReference type="EMBL" id="DRQG01000085">
    <property type="protein sequence ID" value="HGY55845.1"/>
    <property type="molecule type" value="Genomic_DNA"/>
</dbReference>
<dbReference type="Proteomes" id="UP000885779">
    <property type="component" value="Unassembled WGS sequence"/>
</dbReference>
<comment type="caution">
    <text evidence="2">The sequence shown here is derived from an EMBL/GenBank/DDBJ whole genome shotgun (WGS) entry which is preliminary data.</text>
</comment>
<sequence length="209" mass="23128">MTKSKKNYDYFNFTPKKQKILSVIITFSVGLSIFFIHACNNDKNITGNENIAEGFRAEVYRNGKLETDQFATGLATVASPLTDAYIDIEGHSEGYSIYLSFSSKTNSGIDGFKPGALDSKNFSEPFLSLRYLGESVVSGYIESSSNEIWFYGQNDSKIKLGSASGEIIEIGKDRVVGKLQAKGNGNDWEIRKCEFNLKLASSDYIGLDK</sequence>
<name>A0A7V4U0P6_CALAY</name>
<keyword evidence="1" id="KW-1133">Transmembrane helix</keyword>
<feature type="transmembrane region" description="Helical" evidence="1">
    <location>
        <begin position="20"/>
        <end position="38"/>
    </location>
</feature>
<proteinExistence type="predicted"/>
<dbReference type="AlphaFoldDB" id="A0A7V4U0P6"/>
<keyword evidence="1" id="KW-0472">Membrane</keyword>
<organism evidence="2">
    <name type="scientific">Caldithrix abyssi</name>
    <dbReference type="NCBI Taxonomy" id="187145"/>
    <lineage>
        <taxon>Bacteria</taxon>
        <taxon>Pseudomonadati</taxon>
        <taxon>Calditrichota</taxon>
        <taxon>Calditrichia</taxon>
        <taxon>Calditrichales</taxon>
        <taxon>Calditrichaceae</taxon>
        <taxon>Caldithrix</taxon>
    </lineage>
</organism>
<gene>
    <name evidence="2" type="ORF">ENK44_09095</name>
</gene>